<dbReference type="InterPro" id="IPR029068">
    <property type="entry name" value="Glyas_Bleomycin-R_OHBP_Dase"/>
</dbReference>
<reference evidence="2" key="1">
    <citation type="submission" date="2021-11" db="EMBL/GenBank/DDBJ databases">
        <authorList>
            <consortium name="Genoscope - CEA"/>
            <person name="William W."/>
        </authorList>
    </citation>
    <scope>NUCLEOTIDE SEQUENCE</scope>
</reference>
<accession>A0A8J2WXN3</accession>
<feature type="region of interest" description="Disordered" evidence="1">
    <location>
        <begin position="66"/>
        <end position="85"/>
    </location>
</feature>
<dbReference type="Proteomes" id="UP000789595">
    <property type="component" value="Unassembled WGS sequence"/>
</dbReference>
<dbReference type="AlphaFoldDB" id="A0A8J2WXN3"/>
<organism evidence="2 3">
    <name type="scientific">Pelagomonas calceolata</name>
    <dbReference type="NCBI Taxonomy" id="35677"/>
    <lineage>
        <taxon>Eukaryota</taxon>
        <taxon>Sar</taxon>
        <taxon>Stramenopiles</taxon>
        <taxon>Ochrophyta</taxon>
        <taxon>Pelagophyceae</taxon>
        <taxon>Pelagomonadales</taxon>
        <taxon>Pelagomonadaceae</taxon>
        <taxon>Pelagomonas</taxon>
    </lineage>
</organism>
<evidence type="ECO:0000313" key="2">
    <source>
        <dbReference type="EMBL" id="CAH0372607.1"/>
    </source>
</evidence>
<evidence type="ECO:0000256" key="1">
    <source>
        <dbReference type="SAM" id="MobiDB-lite"/>
    </source>
</evidence>
<gene>
    <name evidence="2" type="ORF">PECAL_3P26160</name>
</gene>
<comment type="caution">
    <text evidence="2">The sequence shown here is derived from an EMBL/GenBank/DDBJ whole genome shotgun (WGS) entry which is preliminary data.</text>
</comment>
<name>A0A8J2WXN3_9STRA</name>
<sequence>MVGPPRGTNAPDYGSVGAATPTDEELLPLPAKLRRRTTRAAAAAAACLAVAGTVAIARQTRPTKNDASLFARPGPRGKTERAPPDGVVKHTYATSDVDAAIKAFGSLPVALAPWGGDAGCSVAVPGDVLKKLGGAPVDCVAYALAAHSFPETYELAPCECECGAVGRVQLLTADDLAGVGSFAEGFGLHHVDARDRSAGDGKSVAEVEAAFRKAYGGFQKWDPLMDMNVKLYSSDLREYMSTYFKNEQPYFLWLWTDAFGRSFASVAFAQGTTAGAVVEVFSDAFDEAALRAGAAGVAAAAYPRYAFRDGTTAPAAHFGASSGGVLYAAAVSHFVSDLAAASSFYQDVLVAEEIASYRGPKSRMAAFGFGPHGVDDTVQVLLVESHAEGGPFSVRDFETTLNEAHAATLRSAYDGENQWLDFHYAISGTRLAMAELLDRATKRGATVHFAAEAIAATNGNGDDEANLYVVTPNGVSVQIVAPDGTGWVPDGIVQNVAGDLCAAG</sequence>
<dbReference type="SUPFAM" id="SSF54593">
    <property type="entry name" value="Glyoxalase/Bleomycin resistance protein/Dihydroxybiphenyl dioxygenase"/>
    <property type="match status" value="1"/>
</dbReference>
<evidence type="ECO:0000313" key="3">
    <source>
        <dbReference type="Proteomes" id="UP000789595"/>
    </source>
</evidence>
<protein>
    <submittedName>
        <fullName evidence="2">Uncharacterized protein</fullName>
    </submittedName>
</protein>
<feature type="region of interest" description="Disordered" evidence="1">
    <location>
        <begin position="1"/>
        <end position="22"/>
    </location>
</feature>
<dbReference type="Gene3D" id="3.10.180.10">
    <property type="entry name" value="2,3-Dihydroxybiphenyl 1,2-Dioxygenase, domain 1"/>
    <property type="match status" value="1"/>
</dbReference>
<keyword evidence="3" id="KW-1185">Reference proteome</keyword>
<proteinExistence type="predicted"/>
<dbReference type="EMBL" id="CAKKNE010000003">
    <property type="protein sequence ID" value="CAH0372607.1"/>
    <property type="molecule type" value="Genomic_DNA"/>
</dbReference>